<evidence type="ECO:0000313" key="2">
    <source>
        <dbReference type="Proteomes" id="UP000740926"/>
    </source>
</evidence>
<proteinExistence type="predicted"/>
<accession>A0A9P6Y352</accession>
<keyword evidence="2" id="KW-1185">Reference proteome</keyword>
<gene>
    <name evidence="1" type="ORF">G6F50_014760</name>
</gene>
<evidence type="ECO:0000313" key="1">
    <source>
        <dbReference type="EMBL" id="KAG1537954.1"/>
    </source>
</evidence>
<dbReference type="Proteomes" id="UP000740926">
    <property type="component" value="Unassembled WGS sequence"/>
</dbReference>
<dbReference type="EMBL" id="JAANIU010007391">
    <property type="protein sequence ID" value="KAG1537954.1"/>
    <property type="molecule type" value="Genomic_DNA"/>
</dbReference>
<dbReference type="AlphaFoldDB" id="A0A9P6Y352"/>
<sequence>MAYGVTPDGFVRPRLPEIRQEIVADLRARMQAAGFAGTVETRPDSITGLLIDTFAEREAALWEQAEGVYYAMYPGSATGVSLDRSVSFTGVSRYTAERSRAYVVLADSAWRRG</sequence>
<name>A0A9P6Y352_9FUNG</name>
<comment type="caution">
    <text evidence="1">The sequence shown here is derived from an EMBL/GenBank/DDBJ whole genome shotgun (WGS) entry which is preliminary data.</text>
</comment>
<protein>
    <submittedName>
        <fullName evidence="1">Uncharacterized protein</fullName>
    </submittedName>
</protein>
<organism evidence="1 2">
    <name type="scientific">Rhizopus delemar</name>
    <dbReference type="NCBI Taxonomy" id="936053"/>
    <lineage>
        <taxon>Eukaryota</taxon>
        <taxon>Fungi</taxon>
        <taxon>Fungi incertae sedis</taxon>
        <taxon>Mucoromycota</taxon>
        <taxon>Mucoromycotina</taxon>
        <taxon>Mucoromycetes</taxon>
        <taxon>Mucorales</taxon>
        <taxon>Mucorineae</taxon>
        <taxon>Rhizopodaceae</taxon>
        <taxon>Rhizopus</taxon>
    </lineage>
</organism>
<reference evidence="1 2" key="1">
    <citation type="journal article" date="2020" name="Microb. Genom.">
        <title>Genetic diversity of clinical and environmental Mucorales isolates obtained from an investigation of mucormycosis cases among solid organ transplant recipients.</title>
        <authorList>
            <person name="Nguyen M.H."/>
            <person name="Kaul D."/>
            <person name="Muto C."/>
            <person name="Cheng S.J."/>
            <person name="Richter R.A."/>
            <person name="Bruno V.M."/>
            <person name="Liu G."/>
            <person name="Beyhan S."/>
            <person name="Sundermann A.J."/>
            <person name="Mounaud S."/>
            <person name="Pasculle A.W."/>
            <person name="Nierman W.C."/>
            <person name="Driscoll E."/>
            <person name="Cumbie R."/>
            <person name="Clancy C.J."/>
            <person name="Dupont C.L."/>
        </authorList>
    </citation>
    <scope>NUCLEOTIDE SEQUENCE [LARGE SCALE GENOMIC DNA]</scope>
    <source>
        <strain evidence="1 2">GL24</strain>
    </source>
</reference>